<dbReference type="PANTHER" id="PTHR30266:SF2">
    <property type="entry name" value="LARGE-CONDUCTANCE MECHANOSENSITIVE CHANNEL"/>
    <property type="match status" value="1"/>
</dbReference>
<evidence type="ECO:0000313" key="11">
    <source>
        <dbReference type="EMBL" id="RMB57914.1"/>
    </source>
</evidence>
<evidence type="ECO:0000256" key="4">
    <source>
        <dbReference type="ARBA" id="ARBA00022692"/>
    </source>
</evidence>
<protein>
    <recommendedName>
        <fullName evidence="9">Large-conductance mechanosensitive channel</fullName>
    </recommendedName>
</protein>
<evidence type="ECO:0000256" key="9">
    <source>
        <dbReference type="HAMAP-Rule" id="MF_00115"/>
    </source>
</evidence>
<proteinExistence type="inferred from homology"/>
<keyword evidence="6 9" id="KW-0406">Ion transport</keyword>
<dbReference type="Proteomes" id="UP000270649">
    <property type="component" value="Unassembled WGS sequence"/>
</dbReference>
<sequence length="165" mass="17449">MLKGFKDFIMRGNVVELATAVIVGSAFTAIVTSLTDSIIQPIINSFGSAEVDGLGFQITDNKSTLVDFGAVITAAINFLIIAAVVYFLIVMPLNKLTAASKRRQGVDPQAPAPTSEELLAEIRDLLQAQNAGAVTSTDKAVEDAVADEDSDSSTASVRKHARHDN</sequence>
<dbReference type="EMBL" id="REGC01000012">
    <property type="protein sequence ID" value="RMB57914.1"/>
    <property type="molecule type" value="Genomic_DNA"/>
</dbReference>
<name>A0A3M0FZ30_9CORY</name>
<dbReference type="HAMAP" id="MF_00115">
    <property type="entry name" value="MscL"/>
    <property type="match status" value="1"/>
</dbReference>
<evidence type="ECO:0000256" key="2">
    <source>
        <dbReference type="ARBA" id="ARBA00022448"/>
    </source>
</evidence>
<dbReference type="PRINTS" id="PR01264">
    <property type="entry name" value="MECHCHANNEL"/>
</dbReference>
<keyword evidence="5 9" id="KW-1133">Transmembrane helix</keyword>
<evidence type="ECO:0000256" key="6">
    <source>
        <dbReference type="ARBA" id="ARBA00023065"/>
    </source>
</evidence>
<dbReference type="GO" id="GO:0008381">
    <property type="term" value="F:mechanosensitive monoatomic ion channel activity"/>
    <property type="evidence" value="ECO:0007669"/>
    <property type="project" value="UniProtKB-UniRule"/>
</dbReference>
<keyword evidence="2 9" id="KW-0813">Transport</keyword>
<dbReference type="NCBIfam" id="TIGR00220">
    <property type="entry name" value="mscL"/>
    <property type="match status" value="1"/>
</dbReference>
<evidence type="ECO:0000256" key="1">
    <source>
        <dbReference type="ARBA" id="ARBA00004141"/>
    </source>
</evidence>
<organism evidence="11 12">
    <name type="scientific">Corynebacterium macginleyi</name>
    <dbReference type="NCBI Taxonomy" id="38290"/>
    <lineage>
        <taxon>Bacteria</taxon>
        <taxon>Bacillati</taxon>
        <taxon>Actinomycetota</taxon>
        <taxon>Actinomycetes</taxon>
        <taxon>Mycobacteriales</taxon>
        <taxon>Corynebacteriaceae</taxon>
        <taxon>Corynebacterium</taxon>
    </lineage>
</organism>
<gene>
    <name evidence="9 11" type="primary">mscL</name>
    <name evidence="11" type="ORF">D9543_08935</name>
</gene>
<evidence type="ECO:0000256" key="7">
    <source>
        <dbReference type="ARBA" id="ARBA00023136"/>
    </source>
</evidence>
<comment type="function">
    <text evidence="9">Channel that opens in response to stretch forces in the membrane lipid bilayer. May participate in the regulation of osmotic pressure changes within the cell.</text>
</comment>
<dbReference type="NCBIfam" id="NF001842">
    <property type="entry name" value="PRK00567.1-3"/>
    <property type="match status" value="1"/>
</dbReference>
<feature type="transmembrane region" description="Helical" evidence="9">
    <location>
        <begin position="68"/>
        <end position="93"/>
    </location>
</feature>
<feature type="region of interest" description="Disordered" evidence="10">
    <location>
        <begin position="132"/>
        <end position="165"/>
    </location>
</feature>
<reference evidence="11 12" key="1">
    <citation type="submission" date="2018-10" db="EMBL/GenBank/DDBJ databases">
        <title>Corynebacterium macginleyi genome sequencing and assembly of the type strain and two clinical samples.</title>
        <authorList>
            <person name="Bernier A.-M."/>
            <person name="Bernard K."/>
        </authorList>
    </citation>
    <scope>NUCLEOTIDE SEQUENCE [LARGE SCALE GENOMIC DNA]</scope>
    <source>
        <strain evidence="11 12">NML 120205</strain>
    </source>
</reference>
<comment type="caution">
    <text evidence="11">The sequence shown here is derived from an EMBL/GenBank/DDBJ whole genome shotgun (WGS) entry which is preliminary data.</text>
</comment>
<dbReference type="PANTHER" id="PTHR30266">
    <property type="entry name" value="MECHANOSENSITIVE CHANNEL MSCL"/>
    <property type="match status" value="1"/>
</dbReference>
<evidence type="ECO:0000256" key="5">
    <source>
        <dbReference type="ARBA" id="ARBA00022989"/>
    </source>
</evidence>
<evidence type="ECO:0000256" key="8">
    <source>
        <dbReference type="ARBA" id="ARBA00023303"/>
    </source>
</evidence>
<keyword evidence="4 9" id="KW-0812">Transmembrane</keyword>
<evidence type="ECO:0000313" key="12">
    <source>
        <dbReference type="Proteomes" id="UP000270649"/>
    </source>
</evidence>
<keyword evidence="3 9" id="KW-1003">Cell membrane</keyword>
<dbReference type="SUPFAM" id="SSF81330">
    <property type="entry name" value="Gated mechanosensitive channel"/>
    <property type="match status" value="1"/>
</dbReference>
<keyword evidence="8 9" id="KW-0407">Ion channel</keyword>
<accession>A0A3M0FZ30</accession>
<comment type="subcellular location">
    <subcellularLocation>
        <location evidence="9">Cell membrane</location>
        <topology evidence="9">Multi-pass membrane protein</topology>
    </subcellularLocation>
    <subcellularLocation>
        <location evidence="1">Membrane</location>
        <topology evidence="1">Multi-pass membrane protein</topology>
    </subcellularLocation>
</comment>
<dbReference type="InterPro" id="IPR037673">
    <property type="entry name" value="MSC/AndL"/>
</dbReference>
<dbReference type="InterPro" id="IPR001185">
    <property type="entry name" value="MS_channel"/>
</dbReference>
<comment type="subunit">
    <text evidence="9">Homopentamer.</text>
</comment>
<dbReference type="AlphaFoldDB" id="A0A3M0FZ30"/>
<comment type="similarity">
    <text evidence="9">Belongs to the MscL family.</text>
</comment>
<keyword evidence="7 9" id="KW-0472">Membrane</keyword>
<dbReference type="Gene3D" id="1.10.1200.120">
    <property type="entry name" value="Large-conductance mechanosensitive channel, MscL, domain 1"/>
    <property type="match status" value="1"/>
</dbReference>
<evidence type="ECO:0000256" key="3">
    <source>
        <dbReference type="ARBA" id="ARBA00022475"/>
    </source>
</evidence>
<dbReference type="Pfam" id="PF01741">
    <property type="entry name" value="MscL"/>
    <property type="match status" value="1"/>
</dbReference>
<dbReference type="GO" id="GO:0005886">
    <property type="term" value="C:plasma membrane"/>
    <property type="evidence" value="ECO:0007669"/>
    <property type="project" value="UniProtKB-SubCell"/>
</dbReference>
<feature type="transmembrane region" description="Helical" evidence="9">
    <location>
        <begin position="12"/>
        <end position="31"/>
    </location>
</feature>
<evidence type="ECO:0000256" key="10">
    <source>
        <dbReference type="SAM" id="MobiDB-lite"/>
    </source>
</evidence>
<dbReference type="RefSeq" id="WP_121928070.1">
    <property type="nucleotide sequence ID" value="NZ_CP068291.1"/>
</dbReference>
<dbReference type="InterPro" id="IPR036019">
    <property type="entry name" value="MscL_channel"/>
</dbReference>